<sequence length="352" mass="39411">MQSSVYVTASGPALSLLLYENTKTPGYQMGFLLGAVVNQVIDTISDSQIRVEKTEIIINISSILPIPSSSCVINGAGKIDKEKLNTIVKSEKNQQLRNGSQNHDIVGWYSFKRNSIFQMSMREQVVHLQLAEMAKEFIPGGSPDLFVLCLLSNTLTSQATHVFKHSFMRYLSGKNAFDIIPLQIHNLGMSQATQYKNTACAPGRAALLQELFDRISTHTPGKDHMLQVQSELQVLLNKRVQELSEAENTRITLENDVDALRRKLERIKSKQGKRRSIPGAQNNGTETSTQSYEQSSVMNQNNHKRVITKHEDGDAVQDHSANVKTENHISNDRTSPVLGMNQRRRSTRPRSP</sequence>
<keyword evidence="2" id="KW-1185">Reference proteome</keyword>
<dbReference type="PANTHER" id="PTHR31728">
    <property type="entry name" value="ABRAXAS FAMILY MEMBER"/>
    <property type="match status" value="1"/>
</dbReference>
<dbReference type="PANTHER" id="PTHR31728:SF5">
    <property type="entry name" value="OS07G0540200 PROTEIN"/>
    <property type="match status" value="1"/>
</dbReference>
<feature type="compositionally biased region" description="Basic and acidic residues" evidence="1">
    <location>
        <begin position="308"/>
        <end position="317"/>
    </location>
</feature>
<gene>
    <name evidence="3" type="primary">LOC113203590</name>
</gene>
<organism evidence="2 3">
    <name type="scientific">Frankliniella occidentalis</name>
    <name type="common">Western flower thrips</name>
    <name type="synonym">Euthrips occidentalis</name>
    <dbReference type="NCBI Taxonomy" id="133901"/>
    <lineage>
        <taxon>Eukaryota</taxon>
        <taxon>Metazoa</taxon>
        <taxon>Ecdysozoa</taxon>
        <taxon>Arthropoda</taxon>
        <taxon>Hexapoda</taxon>
        <taxon>Insecta</taxon>
        <taxon>Pterygota</taxon>
        <taxon>Neoptera</taxon>
        <taxon>Paraneoptera</taxon>
        <taxon>Thysanoptera</taxon>
        <taxon>Terebrantia</taxon>
        <taxon>Thripoidea</taxon>
        <taxon>Thripidae</taxon>
        <taxon>Frankliniella</taxon>
    </lineage>
</organism>
<evidence type="ECO:0000313" key="2">
    <source>
        <dbReference type="Proteomes" id="UP000504606"/>
    </source>
</evidence>
<dbReference type="GO" id="GO:0005634">
    <property type="term" value="C:nucleus"/>
    <property type="evidence" value="ECO:0007669"/>
    <property type="project" value="TreeGrafter"/>
</dbReference>
<dbReference type="GO" id="GO:0008608">
    <property type="term" value="P:attachment of spindle microtubules to kinetochore"/>
    <property type="evidence" value="ECO:0007669"/>
    <property type="project" value="TreeGrafter"/>
</dbReference>
<accession>A0A6J1S5X5</accession>
<dbReference type="PRINTS" id="PR02051">
    <property type="entry name" value="PROTEINF175"/>
</dbReference>
<dbReference type="OrthoDB" id="6358435at2759"/>
<reference evidence="3" key="1">
    <citation type="submission" date="2025-08" db="UniProtKB">
        <authorList>
            <consortium name="RefSeq"/>
        </authorList>
    </citation>
    <scope>IDENTIFICATION</scope>
    <source>
        <tissue evidence="3">Whole organism</tissue>
    </source>
</reference>
<protein>
    <submittedName>
        <fullName evidence="3">BRISC complex subunit FAM175B</fullName>
    </submittedName>
</protein>
<dbReference type="GO" id="GO:0031593">
    <property type="term" value="F:polyubiquitin modification-dependent protein binding"/>
    <property type="evidence" value="ECO:0007669"/>
    <property type="project" value="TreeGrafter"/>
</dbReference>
<dbReference type="Proteomes" id="UP000504606">
    <property type="component" value="Unplaced"/>
</dbReference>
<dbReference type="GeneID" id="113203590"/>
<dbReference type="GO" id="GO:0070536">
    <property type="term" value="P:protein K63-linked deubiquitination"/>
    <property type="evidence" value="ECO:0007669"/>
    <property type="project" value="TreeGrafter"/>
</dbReference>
<dbReference type="GO" id="GO:0008017">
    <property type="term" value="F:microtubule binding"/>
    <property type="evidence" value="ECO:0007669"/>
    <property type="project" value="TreeGrafter"/>
</dbReference>
<feature type="compositionally biased region" description="Basic residues" evidence="1">
    <location>
        <begin position="342"/>
        <end position="352"/>
    </location>
</feature>
<name>A0A6J1S5X5_FRAOC</name>
<dbReference type="Pfam" id="PF21125">
    <property type="entry name" value="MPN_2A_DUB_like"/>
    <property type="match status" value="1"/>
</dbReference>
<evidence type="ECO:0000313" key="3">
    <source>
        <dbReference type="RefSeq" id="XP_026274151.1"/>
    </source>
</evidence>
<evidence type="ECO:0000256" key="1">
    <source>
        <dbReference type="SAM" id="MobiDB-lite"/>
    </source>
</evidence>
<dbReference type="CDD" id="cd23525">
    <property type="entry name" value="Abraxas_2_insects"/>
    <property type="match status" value="1"/>
</dbReference>
<proteinExistence type="predicted"/>
<feature type="compositionally biased region" description="Low complexity" evidence="1">
    <location>
        <begin position="285"/>
        <end position="296"/>
    </location>
</feature>
<dbReference type="GO" id="GO:0090307">
    <property type="term" value="P:mitotic spindle assembly"/>
    <property type="evidence" value="ECO:0007669"/>
    <property type="project" value="TreeGrafter"/>
</dbReference>
<dbReference type="KEGG" id="foc:113203590"/>
<dbReference type="InterPro" id="IPR023238">
    <property type="entry name" value="FAM175"/>
</dbReference>
<feature type="region of interest" description="Disordered" evidence="1">
    <location>
        <begin position="267"/>
        <end position="352"/>
    </location>
</feature>
<dbReference type="AlphaFoldDB" id="A0A6J1S5X5"/>
<dbReference type="RefSeq" id="XP_026274151.1">
    <property type="nucleotide sequence ID" value="XM_026418366.2"/>
</dbReference>